<protein>
    <recommendedName>
        <fullName evidence="6">RNA polymerase sigma factor FliA</fullName>
    </recommendedName>
    <alternativeName>
        <fullName evidence="6">RNA polymerase sigma factor for flagellar operon</fullName>
    </alternativeName>
    <alternativeName>
        <fullName evidence="6">Sigma F</fullName>
    </alternativeName>
    <alternativeName>
        <fullName evidence="6">Sigma-28</fullName>
    </alternativeName>
</protein>
<evidence type="ECO:0000256" key="6">
    <source>
        <dbReference type="HAMAP-Rule" id="MF_00962"/>
    </source>
</evidence>
<keyword evidence="9" id="KW-1185">Reference proteome</keyword>
<dbReference type="PANTHER" id="PTHR30385:SF7">
    <property type="entry name" value="RNA POLYMERASE SIGMA FACTOR FLIA"/>
    <property type="match status" value="1"/>
</dbReference>
<comment type="caution">
    <text evidence="8">The sequence shown here is derived from an EMBL/GenBank/DDBJ whole genome shotgun (WGS) entry which is preliminary data.</text>
</comment>
<dbReference type="AlphaFoldDB" id="A0A927BZH3"/>
<dbReference type="GO" id="GO:0003677">
    <property type="term" value="F:DNA binding"/>
    <property type="evidence" value="ECO:0007669"/>
    <property type="project" value="UniProtKB-UniRule"/>
</dbReference>
<comment type="function">
    <text evidence="6">Sigma factors are initiation factors that promote the attachment of RNA polymerase to specific initiation sites and are then released. This sigma factor controls the expression of flagella-related genes.</text>
</comment>
<dbReference type="InterPro" id="IPR000943">
    <property type="entry name" value="RNA_pol_sigma70"/>
</dbReference>
<accession>A0A927BZH3</accession>
<dbReference type="InterPro" id="IPR007627">
    <property type="entry name" value="RNA_pol_sigma70_r2"/>
</dbReference>
<dbReference type="EMBL" id="JACXLD010000002">
    <property type="protein sequence ID" value="MBD2858449.1"/>
    <property type="molecule type" value="Genomic_DNA"/>
</dbReference>
<evidence type="ECO:0000256" key="2">
    <source>
        <dbReference type="ARBA" id="ARBA00023015"/>
    </source>
</evidence>
<dbReference type="Proteomes" id="UP000610558">
    <property type="component" value="Unassembled WGS sequence"/>
</dbReference>
<dbReference type="Pfam" id="PF04539">
    <property type="entry name" value="Sigma70_r3"/>
    <property type="match status" value="1"/>
</dbReference>
<dbReference type="GO" id="GO:0016987">
    <property type="term" value="F:sigma factor activity"/>
    <property type="evidence" value="ECO:0007669"/>
    <property type="project" value="UniProtKB-UniRule"/>
</dbReference>
<evidence type="ECO:0000313" key="8">
    <source>
        <dbReference type="EMBL" id="MBD2858449.1"/>
    </source>
</evidence>
<keyword evidence="5 6" id="KW-0804">Transcription</keyword>
<comment type="caution">
    <text evidence="6">Lacks conserved residue(s) required for the propagation of feature annotation.</text>
</comment>
<dbReference type="Pfam" id="PF04545">
    <property type="entry name" value="Sigma70_r4"/>
    <property type="match status" value="1"/>
</dbReference>
<dbReference type="RefSeq" id="WP_190763283.1">
    <property type="nucleotide sequence ID" value="NZ_JACXLD010000002.1"/>
</dbReference>
<dbReference type="PRINTS" id="PR00046">
    <property type="entry name" value="SIGMA70FCT"/>
</dbReference>
<dbReference type="NCBIfam" id="NF005413">
    <property type="entry name" value="PRK06986.1"/>
    <property type="match status" value="1"/>
</dbReference>
<evidence type="ECO:0000259" key="7">
    <source>
        <dbReference type="PROSITE" id="PS00716"/>
    </source>
</evidence>
<evidence type="ECO:0000313" key="9">
    <source>
        <dbReference type="Proteomes" id="UP000610558"/>
    </source>
</evidence>
<dbReference type="InterPro" id="IPR013324">
    <property type="entry name" value="RNA_pol_sigma_r3/r4-like"/>
</dbReference>
<dbReference type="InterPro" id="IPR014284">
    <property type="entry name" value="RNA_pol_sigma-70_dom"/>
</dbReference>
<dbReference type="Gene3D" id="1.10.1740.10">
    <property type="match status" value="1"/>
</dbReference>
<dbReference type="InterPro" id="IPR028617">
    <property type="entry name" value="Sigma70_FliA"/>
</dbReference>
<dbReference type="GO" id="GO:0006352">
    <property type="term" value="P:DNA-templated transcription initiation"/>
    <property type="evidence" value="ECO:0007669"/>
    <property type="project" value="UniProtKB-UniRule"/>
</dbReference>
<dbReference type="PROSITE" id="PS00716">
    <property type="entry name" value="SIGMA70_2"/>
    <property type="match status" value="1"/>
</dbReference>
<dbReference type="HAMAP" id="MF_00962">
    <property type="entry name" value="Sigma70_FliA"/>
    <property type="match status" value="1"/>
</dbReference>
<keyword evidence="3 6" id="KW-0731">Sigma factor</keyword>
<dbReference type="Gene3D" id="1.20.140.160">
    <property type="match status" value="1"/>
</dbReference>
<evidence type="ECO:0000256" key="4">
    <source>
        <dbReference type="ARBA" id="ARBA00023125"/>
    </source>
</evidence>
<dbReference type="CDD" id="cd06171">
    <property type="entry name" value="Sigma70_r4"/>
    <property type="match status" value="1"/>
</dbReference>
<keyword evidence="2 6" id="KW-0805">Transcription regulation</keyword>
<comment type="similarity">
    <text evidence="6">Belongs to the sigma-70 factor family. FliA subfamily.</text>
</comment>
<dbReference type="SUPFAM" id="SSF88659">
    <property type="entry name" value="Sigma3 and sigma4 domains of RNA polymerase sigma factors"/>
    <property type="match status" value="2"/>
</dbReference>
<evidence type="ECO:0000256" key="1">
    <source>
        <dbReference type="ARBA" id="ARBA00022490"/>
    </source>
</evidence>
<evidence type="ECO:0000256" key="5">
    <source>
        <dbReference type="ARBA" id="ARBA00023163"/>
    </source>
</evidence>
<sequence length="242" mass="26919">MSHHNAYLDVQHGSREQLVHQHAGLVKRIAYHMVSRLPASVEVDDLIQAGMIGLLEAGSNYRAGQGASFETFASIRIRGAMLDQLRHDGWAPRSVSKGLRDMGDAVRRIESRVGREAHGNEIAAEMGISLDEYHRLLQDTSSVRLFSLDHFGEDGEETLDITDEESATPAEAVMEEGFQSALAEQIDGLPEREKLVMALYYDNGLNLKEIGEVLEVSESRVCQIHSQAIVRLQSRLRDWVAA</sequence>
<gene>
    <name evidence="6" type="primary">fliA</name>
    <name evidence="8" type="ORF">IB286_05445</name>
</gene>
<dbReference type="Pfam" id="PF04542">
    <property type="entry name" value="Sigma70_r2"/>
    <property type="match status" value="1"/>
</dbReference>
<dbReference type="GO" id="GO:0003899">
    <property type="term" value="F:DNA-directed RNA polymerase activity"/>
    <property type="evidence" value="ECO:0007669"/>
    <property type="project" value="InterPro"/>
</dbReference>
<keyword evidence="1 6" id="KW-0963">Cytoplasm</keyword>
<feature type="DNA-binding region" description="H-T-H motif" evidence="6">
    <location>
        <begin position="207"/>
        <end position="226"/>
    </location>
</feature>
<feature type="short sequence motif" description="Interaction with polymerase core subunit RpoC" evidence="6">
    <location>
        <begin position="45"/>
        <end position="48"/>
    </location>
</feature>
<dbReference type="NCBIfam" id="TIGR02479">
    <property type="entry name" value="FliA_WhiG"/>
    <property type="match status" value="1"/>
</dbReference>
<evidence type="ECO:0000256" key="3">
    <source>
        <dbReference type="ARBA" id="ARBA00023082"/>
    </source>
</evidence>
<reference evidence="8" key="1">
    <citation type="submission" date="2020-09" db="EMBL/GenBank/DDBJ databases">
        <authorList>
            <person name="Yoon J.-W."/>
        </authorList>
    </citation>
    <scope>NUCLEOTIDE SEQUENCE</scope>
    <source>
        <strain evidence="8">KMU-158</strain>
    </source>
</reference>
<proteinExistence type="inferred from homology"/>
<dbReference type="PANTHER" id="PTHR30385">
    <property type="entry name" value="SIGMA FACTOR F FLAGELLAR"/>
    <property type="match status" value="1"/>
</dbReference>
<dbReference type="PIRSF" id="PIRSF000770">
    <property type="entry name" value="RNA_pol_sigma-SigE/K"/>
    <property type="match status" value="1"/>
</dbReference>
<keyword evidence="4 6" id="KW-0238">DNA-binding</keyword>
<comment type="subcellular location">
    <subcellularLocation>
        <location evidence="6">Cytoplasm</location>
    </subcellularLocation>
</comment>
<dbReference type="GO" id="GO:0005737">
    <property type="term" value="C:cytoplasm"/>
    <property type="evidence" value="ECO:0007669"/>
    <property type="project" value="UniProtKB-SubCell"/>
</dbReference>
<feature type="region of interest" description="Sigma-70 factor domain-4" evidence="6">
    <location>
        <begin position="185"/>
        <end position="233"/>
    </location>
</feature>
<name>A0A927BZH3_9GAMM</name>
<dbReference type="InterPro" id="IPR007630">
    <property type="entry name" value="RNA_pol_sigma70_r4"/>
</dbReference>
<dbReference type="InterPro" id="IPR012845">
    <property type="entry name" value="RNA_pol_sigma_FliA_WhiG"/>
</dbReference>
<dbReference type="SUPFAM" id="SSF88946">
    <property type="entry name" value="Sigma2 domain of RNA polymerase sigma factors"/>
    <property type="match status" value="1"/>
</dbReference>
<feature type="domain" description="RNA polymerase sigma-70" evidence="7">
    <location>
        <begin position="206"/>
        <end position="232"/>
    </location>
</feature>
<feature type="region of interest" description="Sigma-70 factor domain-2" evidence="6">
    <location>
        <begin position="18"/>
        <end position="90"/>
    </location>
</feature>
<dbReference type="NCBIfam" id="TIGR02937">
    <property type="entry name" value="sigma70-ECF"/>
    <property type="match status" value="1"/>
</dbReference>
<organism evidence="8 9">
    <name type="scientific">Spongiibacter pelagi</name>
    <dbReference type="NCBI Taxonomy" id="2760804"/>
    <lineage>
        <taxon>Bacteria</taxon>
        <taxon>Pseudomonadati</taxon>
        <taxon>Pseudomonadota</taxon>
        <taxon>Gammaproteobacteria</taxon>
        <taxon>Cellvibrionales</taxon>
        <taxon>Spongiibacteraceae</taxon>
        <taxon>Spongiibacter</taxon>
    </lineage>
</organism>
<dbReference type="InterPro" id="IPR013325">
    <property type="entry name" value="RNA_pol_sigma_r2"/>
</dbReference>
<dbReference type="InterPro" id="IPR007624">
    <property type="entry name" value="RNA_pol_sigma70_r3"/>
</dbReference>